<feature type="compositionally biased region" description="Low complexity" evidence="1">
    <location>
        <begin position="162"/>
        <end position="171"/>
    </location>
</feature>
<feature type="compositionally biased region" description="Polar residues" evidence="1">
    <location>
        <begin position="83"/>
        <end position="93"/>
    </location>
</feature>
<dbReference type="Proteomes" id="UP000282892">
    <property type="component" value="Chromosome"/>
</dbReference>
<dbReference type="KEGG" id="nmk:CHR53_27890"/>
<evidence type="ECO:0000313" key="2">
    <source>
        <dbReference type="EMBL" id="AZU64743.1"/>
    </source>
</evidence>
<feature type="compositionally biased region" description="Basic and acidic residues" evidence="1">
    <location>
        <begin position="63"/>
        <end position="75"/>
    </location>
</feature>
<feature type="compositionally biased region" description="Basic and acidic residues" evidence="1">
    <location>
        <begin position="354"/>
        <end position="366"/>
    </location>
</feature>
<feature type="compositionally biased region" description="Polar residues" evidence="1">
    <location>
        <begin position="315"/>
        <end position="332"/>
    </location>
</feature>
<gene>
    <name evidence="2" type="ORF">CHR53_27890</name>
</gene>
<accession>A0A3Q9QWD2</accession>
<evidence type="ECO:0000313" key="3">
    <source>
        <dbReference type="Proteomes" id="UP000282892"/>
    </source>
</evidence>
<proteinExistence type="predicted"/>
<dbReference type="AlphaFoldDB" id="A0A3Q9QWD2"/>
<feature type="compositionally biased region" description="Basic and acidic residues" evidence="1">
    <location>
        <begin position="375"/>
        <end position="386"/>
    </location>
</feature>
<feature type="compositionally biased region" description="Basic residues" evidence="1">
    <location>
        <begin position="53"/>
        <end position="62"/>
    </location>
</feature>
<sequence>MAHEEDKNGFQKKQTAPNQSFVTGKIGDKRFSIPLIYPPPMVKSEQVEVVKGTRKRIRKKTPLRNELKRGERTSFIEEEFSTLLETPPSSSGETAHPKDESSPFMEEESNSQFNEFLMMLAEDSEHVSPMQKKVDFLDEQISVHLEEASSSFKKENSFIQAEETTSTQEESSFIDEEESSSFQEESSFIDIEESSSPQEESSFIDEEESSSPQEESSFIDEEESSSPQEESSFIDEEESSSPQEESSFIDEEESSSPQEESSFIDEEESGSPQEESSFIDEEESSSTQEESSFINEEETSSPREESPFIDEEEFSSPQEGSPFNQEEASSFQKDCYSSPHQEMDSFSSDYSGEDDMHSFADCHFSEDESSASPAYKKEKEPSKEDASQNEMSQEEEIEDRIVSHPIKKEPSVQKEHLPIVKLPVVLAKLIVSIDLIETVDLYIPIETVSKVKWSLQSYDCKVILPATVVFLKGTLMAEVQYMYKGSFHMVKIPVLWSKTTKADWLYPPQLSTKSEKEFLFAAHNGEEIGTQHEFKEQFAHEIDSELRAVHFTSAESFRNCTEGTQMDIQGSATLWIDLVQEQFINLNR</sequence>
<organism evidence="2 3">
    <name type="scientific">Neobacillus mesonae</name>
    <dbReference type="NCBI Taxonomy" id="1193713"/>
    <lineage>
        <taxon>Bacteria</taxon>
        <taxon>Bacillati</taxon>
        <taxon>Bacillota</taxon>
        <taxon>Bacilli</taxon>
        <taxon>Bacillales</taxon>
        <taxon>Bacillaceae</taxon>
        <taxon>Neobacillus</taxon>
    </lineage>
</organism>
<feature type="compositionally biased region" description="Polar residues" evidence="1">
    <location>
        <begin position="11"/>
        <end position="22"/>
    </location>
</feature>
<feature type="region of interest" description="Disordered" evidence="1">
    <location>
        <begin position="1"/>
        <end position="24"/>
    </location>
</feature>
<feature type="region of interest" description="Disordered" evidence="1">
    <location>
        <begin position="53"/>
        <end position="113"/>
    </location>
</feature>
<name>A0A3Q9QWD2_9BACI</name>
<feature type="compositionally biased region" description="Polar residues" evidence="1">
    <location>
        <begin position="338"/>
        <end position="350"/>
    </location>
</feature>
<dbReference type="EMBL" id="CP022572">
    <property type="protein sequence ID" value="AZU64743.1"/>
    <property type="molecule type" value="Genomic_DNA"/>
</dbReference>
<evidence type="ECO:0008006" key="4">
    <source>
        <dbReference type="Google" id="ProtNLM"/>
    </source>
</evidence>
<dbReference type="STRING" id="1193713.GCA_001636315_02502"/>
<feature type="compositionally biased region" description="Basic and acidic residues" evidence="1">
    <location>
        <begin position="147"/>
        <end position="156"/>
    </location>
</feature>
<feature type="compositionally biased region" description="Low complexity" evidence="1">
    <location>
        <begin position="180"/>
        <end position="201"/>
    </location>
</feature>
<keyword evidence="3" id="KW-1185">Reference proteome</keyword>
<reference evidence="2 3" key="1">
    <citation type="submission" date="2017-07" db="EMBL/GenBank/DDBJ databases">
        <title>The complete genome sequence of Bacillus mesonae strain H20-5, an efficient strain improving plant abiotic stress resistance.</title>
        <authorList>
            <person name="Kim S.Y."/>
            <person name="Song H."/>
            <person name="Sang M.K."/>
            <person name="Weon H.-Y."/>
            <person name="Song J."/>
        </authorList>
    </citation>
    <scope>NUCLEOTIDE SEQUENCE [LARGE SCALE GENOMIC DNA]</scope>
    <source>
        <strain evidence="2 3">H20-5</strain>
    </source>
</reference>
<feature type="region of interest" description="Disordered" evidence="1">
    <location>
        <begin position="147"/>
        <end position="398"/>
    </location>
</feature>
<protein>
    <recommendedName>
        <fullName evidence="4">DUF3794 domain-containing protein</fullName>
    </recommendedName>
</protein>
<evidence type="ECO:0000256" key="1">
    <source>
        <dbReference type="SAM" id="MobiDB-lite"/>
    </source>
</evidence>